<dbReference type="Gene3D" id="2.40.33.40">
    <property type="entry name" value="Phosphotransferase system, glucitol/sorbitol-specific IIA component"/>
    <property type="match status" value="1"/>
</dbReference>
<dbReference type="RefSeq" id="WP_186503095.1">
    <property type="nucleotide sequence ID" value="NZ_JACOGK010000017.1"/>
</dbReference>
<gene>
    <name evidence="2" type="ORF">H8J70_06720</name>
</gene>
<reference evidence="2 3" key="1">
    <citation type="submission" date="2020-08" db="EMBL/GenBank/DDBJ databases">
        <authorList>
            <person name="Liu C."/>
            <person name="Sun Q."/>
        </authorList>
    </citation>
    <scope>NUCLEOTIDE SEQUENCE [LARGE SCALE GENOMIC DNA]</scope>
    <source>
        <strain evidence="2 3">NSJ-59</strain>
    </source>
</reference>
<organism evidence="2 3">
    <name type="scientific">Megasphaera hominis</name>
    <dbReference type="NCBI Taxonomy" id="159836"/>
    <lineage>
        <taxon>Bacteria</taxon>
        <taxon>Bacillati</taxon>
        <taxon>Bacillota</taxon>
        <taxon>Negativicutes</taxon>
        <taxon>Veillonellales</taxon>
        <taxon>Veillonellaceae</taxon>
        <taxon>Megasphaera</taxon>
    </lineage>
</organism>
<feature type="modified residue" description="Phosphohistidine; by HPr" evidence="1">
    <location>
        <position position="44"/>
    </location>
</feature>
<dbReference type="Pfam" id="PF03829">
    <property type="entry name" value="PTSIIA_gutA"/>
    <property type="match status" value="1"/>
</dbReference>
<sequence>MKYHSVITEIGAEALNFLTDESVPFIILFADTVPPELAEVAVLHHADSVFSAPAAGDTVLIGEKVFEITAVGDSVAKTLQELGHCTLCFQGSEEPERPGCIMLDGEEMVTPDDVKAGTVLEIH</sequence>
<evidence type="ECO:0000313" key="3">
    <source>
        <dbReference type="Proteomes" id="UP000606870"/>
    </source>
</evidence>
<dbReference type="PROSITE" id="PS51097">
    <property type="entry name" value="PTS_EIIA_TYPE_5"/>
    <property type="match status" value="1"/>
</dbReference>
<protein>
    <submittedName>
        <fullName evidence="2">PTS glucitol/sorbitol transporter subunit IIA</fullName>
    </submittedName>
</protein>
<dbReference type="InterPro" id="IPR036665">
    <property type="entry name" value="PTS_IIA_glucitol/sorbitol_sf"/>
</dbReference>
<proteinExistence type="predicted"/>
<dbReference type="InterPro" id="IPR004716">
    <property type="entry name" value="PTS_IIA_glucitol/sorbitol-sp"/>
</dbReference>
<keyword evidence="3" id="KW-1185">Reference proteome</keyword>
<dbReference type="PANTHER" id="PTHR40398:SF1">
    <property type="entry name" value="PTS SYSTEM GLUCITOL_SORBITOL-SPECIFIC EIIA COMPONENT"/>
    <property type="match status" value="1"/>
</dbReference>
<accession>A0ABR6VI17</accession>
<name>A0ABR6VI17_9FIRM</name>
<dbReference type="SUPFAM" id="SSF141530">
    <property type="entry name" value="PTSIIA/GutA-like"/>
    <property type="match status" value="1"/>
</dbReference>
<dbReference type="EMBL" id="JACOGK010000017">
    <property type="protein sequence ID" value="MBC3536939.1"/>
    <property type="molecule type" value="Genomic_DNA"/>
</dbReference>
<comment type="caution">
    <text evidence="2">The sequence shown here is derived from an EMBL/GenBank/DDBJ whole genome shotgun (WGS) entry which is preliminary data.</text>
</comment>
<evidence type="ECO:0000313" key="2">
    <source>
        <dbReference type="EMBL" id="MBC3536939.1"/>
    </source>
</evidence>
<dbReference type="PANTHER" id="PTHR40398">
    <property type="entry name" value="PTS SYSTEM GLUCITOL/SORBITOL-SPECIFIC EIIA COMPONENT"/>
    <property type="match status" value="1"/>
</dbReference>
<dbReference type="Proteomes" id="UP000606870">
    <property type="component" value="Unassembled WGS sequence"/>
</dbReference>
<evidence type="ECO:0000256" key="1">
    <source>
        <dbReference type="PROSITE-ProRule" id="PRU00420"/>
    </source>
</evidence>